<dbReference type="AlphaFoldDB" id="A0AA35XAJ2"/>
<keyword evidence="12" id="KW-1185">Reference proteome</keyword>
<keyword evidence="11" id="KW-0012">Acyltransferase</keyword>
<dbReference type="HAMAP" id="MF_01043">
    <property type="entry name" value="PlsY"/>
    <property type="match status" value="1"/>
</dbReference>
<feature type="transmembrane region" description="Helical" evidence="10">
    <location>
        <begin position="141"/>
        <end position="157"/>
    </location>
</feature>
<keyword evidence="2" id="KW-0444">Lipid biosynthesis</keyword>
<proteinExistence type="inferred from homology"/>
<evidence type="ECO:0000256" key="8">
    <source>
        <dbReference type="ARBA" id="ARBA00023209"/>
    </source>
</evidence>
<sequence length="179" mass="19243">MARGEDIRDFGSGRTGMSNILRTGGGKSAAVVFVLDCSKGILAVLLARYTIGVGAPELVAGLAVLCGHNWPVFLRFRGGRGILPSLGTLAVMAPWVALAGAVLFIIITLSSRYLSLGSIVGVMFIALLSLALTLWWGHHQIYTVYVFVGGAVIIWQHRDNIRRLLNGTERRVGMPGLRN</sequence>
<feature type="transmembrane region" description="Helical" evidence="10">
    <location>
        <begin position="82"/>
        <end position="106"/>
    </location>
</feature>
<keyword evidence="5 10" id="KW-1133">Transmembrane helix</keyword>
<keyword evidence="6" id="KW-0443">Lipid metabolism</keyword>
<organism evidence="11 12">
    <name type="scientific">Geodia barretti</name>
    <name type="common">Barrett's horny sponge</name>
    <dbReference type="NCBI Taxonomy" id="519541"/>
    <lineage>
        <taxon>Eukaryota</taxon>
        <taxon>Metazoa</taxon>
        <taxon>Porifera</taxon>
        <taxon>Demospongiae</taxon>
        <taxon>Heteroscleromorpha</taxon>
        <taxon>Tetractinellida</taxon>
        <taxon>Astrophorina</taxon>
        <taxon>Geodiidae</taxon>
        <taxon>Geodia</taxon>
    </lineage>
</organism>
<dbReference type="GO" id="GO:0043772">
    <property type="term" value="F:acyl-phosphate glycerol-3-phosphate acyltransferase activity"/>
    <property type="evidence" value="ECO:0007669"/>
    <property type="project" value="InterPro"/>
</dbReference>
<keyword evidence="4 10" id="KW-0812">Transmembrane</keyword>
<dbReference type="EMBL" id="CASHTH010003952">
    <property type="protein sequence ID" value="CAI8051593.1"/>
    <property type="molecule type" value="Genomic_DNA"/>
</dbReference>
<evidence type="ECO:0000256" key="6">
    <source>
        <dbReference type="ARBA" id="ARBA00023098"/>
    </source>
</evidence>
<keyword evidence="9" id="KW-1208">Phospholipid metabolism</keyword>
<evidence type="ECO:0000313" key="11">
    <source>
        <dbReference type="EMBL" id="CAI8051593.1"/>
    </source>
</evidence>
<evidence type="ECO:0000256" key="7">
    <source>
        <dbReference type="ARBA" id="ARBA00023136"/>
    </source>
</evidence>
<evidence type="ECO:0000256" key="4">
    <source>
        <dbReference type="ARBA" id="ARBA00022692"/>
    </source>
</evidence>
<keyword evidence="8" id="KW-0594">Phospholipid biosynthesis</keyword>
<dbReference type="GO" id="GO:0005886">
    <property type="term" value="C:plasma membrane"/>
    <property type="evidence" value="ECO:0007669"/>
    <property type="project" value="InterPro"/>
</dbReference>
<reference evidence="11" key="1">
    <citation type="submission" date="2023-03" db="EMBL/GenBank/DDBJ databases">
        <authorList>
            <person name="Steffen K."/>
            <person name="Cardenas P."/>
        </authorList>
    </citation>
    <scope>NUCLEOTIDE SEQUENCE</scope>
</reference>
<evidence type="ECO:0000256" key="1">
    <source>
        <dbReference type="ARBA" id="ARBA00022475"/>
    </source>
</evidence>
<dbReference type="PANTHER" id="PTHR30309:SF0">
    <property type="entry name" value="GLYCEROL-3-PHOSPHATE ACYLTRANSFERASE-RELATED"/>
    <property type="match status" value="1"/>
</dbReference>
<feature type="transmembrane region" description="Helical" evidence="10">
    <location>
        <begin position="113"/>
        <end position="135"/>
    </location>
</feature>
<dbReference type="SMART" id="SM01207">
    <property type="entry name" value="G3P_acyltransf"/>
    <property type="match status" value="1"/>
</dbReference>
<dbReference type="PANTHER" id="PTHR30309">
    <property type="entry name" value="INNER MEMBRANE PROTEIN YGIH"/>
    <property type="match status" value="1"/>
</dbReference>
<evidence type="ECO:0000256" key="5">
    <source>
        <dbReference type="ARBA" id="ARBA00022989"/>
    </source>
</evidence>
<accession>A0AA35XAJ2</accession>
<dbReference type="GO" id="GO:0008654">
    <property type="term" value="P:phospholipid biosynthetic process"/>
    <property type="evidence" value="ECO:0007669"/>
    <property type="project" value="UniProtKB-KW"/>
</dbReference>
<gene>
    <name evidence="11" type="ORF">GBAR_LOCUS28239</name>
</gene>
<evidence type="ECO:0000256" key="10">
    <source>
        <dbReference type="SAM" id="Phobius"/>
    </source>
</evidence>
<keyword evidence="3" id="KW-0808">Transferase</keyword>
<dbReference type="InterPro" id="IPR003811">
    <property type="entry name" value="G3P_acylTferase_PlsY"/>
</dbReference>
<name>A0AA35XAJ2_GEOBA</name>
<evidence type="ECO:0000256" key="3">
    <source>
        <dbReference type="ARBA" id="ARBA00022679"/>
    </source>
</evidence>
<dbReference type="Proteomes" id="UP001174909">
    <property type="component" value="Unassembled WGS sequence"/>
</dbReference>
<protein>
    <submittedName>
        <fullName evidence="11">Glycerol-3-phosphate acyltransferase</fullName>
    </submittedName>
</protein>
<dbReference type="Pfam" id="PF02660">
    <property type="entry name" value="G3P_acyltransf"/>
    <property type="match status" value="1"/>
</dbReference>
<keyword evidence="7 10" id="KW-0472">Membrane</keyword>
<dbReference type="NCBIfam" id="TIGR00023">
    <property type="entry name" value="glycerol-3-phosphate 1-O-acyltransferase PlsY"/>
    <property type="match status" value="1"/>
</dbReference>
<evidence type="ECO:0000256" key="9">
    <source>
        <dbReference type="ARBA" id="ARBA00023264"/>
    </source>
</evidence>
<evidence type="ECO:0000313" key="12">
    <source>
        <dbReference type="Proteomes" id="UP001174909"/>
    </source>
</evidence>
<comment type="caution">
    <text evidence="11">The sequence shown here is derived from an EMBL/GenBank/DDBJ whole genome shotgun (WGS) entry which is preliminary data.</text>
</comment>
<keyword evidence="1" id="KW-1003">Cell membrane</keyword>
<evidence type="ECO:0000256" key="2">
    <source>
        <dbReference type="ARBA" id="ARBA00022516"/>
    </source>
</evidence>